<gene>
    <name evidence="3" type="ORF">D0Y65_007718</name>
</gene>
<keyword evidence="4" id="KW-1185">Reference proteome</keyword>
<dbReference type="Proteomes" id="UP000289340">
    <property type="component" value="Chromosome 3"/>
</dbReference>
<feature type="domain" description="TPPC8 C-terminal Ig-like" evidence="1">
    <location>
        <begin position="1286"/>
        <end position="1415"/>
    </location>
</feature>
<dbReference type="EMBL" id="QZWG01000003">
    <property type="protein sequence ID" value="RZC21613.1"/>
    <property type="molecule type" value="Genomic_DNA"/>
</dbReference>
<organism evidence="3 4">
    <name type="scientific">Glycine soja</name>
    <name type="common">Wild soybean</name>
    <dbReference type="NCBI Taxonomy" id="3848"/>
    <lineage>
        <taxon>Eukaryota</taxon>
        <taxon>Viridiplantae</taxon>
        <taxon>Streptophyta</taxon>
        <taxon>Embryophyta</taxon>
        <taxon>Tracheophyta</taxon>
        <taxon>Spermatophyta</taxon>
        <taxon>Magnoliopsida</taxon>
        <taxon>eudicotyledons</taxon>
        <taxon>Gunneridae</taxon>
        <taxon>Pentapetalae</taxon>
        <taxon>rosids</taxon>
        <taxon>fabids</taxon>
        <taxon>Fabales</taxon>
        <taxon>Fabaceae</taxon>
        <taxon>Papilionoideae</taxon>
        <taxon>50 kb inversion clade</taxon>
        <taxon>NPAAA clade</taxon>
        <taxon>indigoferoid/millettioid clade</taxon>
        <taxon>Phaseoleae</taxon>
        <taxon>Glycine</taxon>
        <taxon>Glycine subgen. Soja</taxon>
    </lineage>
</organism>
<proteinExistence type="predicted"/>
<sequence>MMMMDPPMTPLGQMLLEEITPVVMLLSTPSVEQVSLKNGLSFLQTLTPFCSFNNIDVPVRTASDQPYRLHKFKLRLFYASDVRKPDLKVAKEQVKQVITEAGEKEFSESCSDVSEINHELSSSSEYQHTPSWFRFLNKELVRVASFSDHEAFDHPVICLVAVSSKDEQPISRFVDLCNANKLPSLLNDGAMDPKISKHYLLVHDNQDGPADRFQASCCSVCLICVLCAALAQNQLYTCQFSARASKILTDIRSTFGASDCSLLCINSSLDAPIKHQDNPWASYITDASPTHSQDFGCFLNIDDINEIKDLMQDLASKHIIPNMEQKIRVLNQQVSATRKGFKNQIKNLWWRKGKEDGADSLNGPTYDFNSIESQIRVLGDYAFMLRDYELALSNYRLISTDYKIDKAWKRYAGVQEMMGLTYFILDQSRKEAEYCMENAFNTYLKLGSLGQLNATRCGLWWIEMLKARDQYKEAATVYFRICGEDILHSAVMLEQASYCYLLSKPSMLHKYGFHLVLSGEQYKKCDQIKHAIRTYRSALSVFRGTTWSYINDHVHFHIGQWYASLGMYDVAVKHMMEILACSHQSKTTQELFLGDFLQIVEKTGRTFEVTKLQLPVINISSLKIIFEDYRTFGTSSAANTREGLWHSLEEEMLPSFSSAKTNWLELQSKLISKKHSQSNVCVAGEAVNVNIEFKNPLQISIPISGVTLVCKYSASTGDIRSDENESSVEKDNEVDHFRNMSSDNSSFMVSEVDFLLGGGETTMIQLSVTPRAEGTLEILGVRWKLSGTIVGFHNFELCHPKKIIKGRRKTKHMPNEKFKFMVIKSIPKLQGSIHPLPGKAYAGDLRQLVLELRNPSDFPVKNIGLKNEHEKLEVALREPSAYKEVKLHVLGAGMQNWIVSKKYGVSAQIVTIDLRCGVLHYKFGQQCLHPRDFSSGMSQALIFNLSAGSGNDSLLFGPPGYEASSQEVTNIFALSEIESHQTENLKMKISHPRFLIIGKQENRKSEFPACLRKRTDAVLSDVYANPNIMSDTVFLFPEGTSVQGEAPFLWPLWFRAAVPGDISLYMSIYYEMGDASSVIKYRTLRLHYNLQVLPSLDVSFQISPSRLRLQEFLVQLDVVNKTSSESFQVYQLSSVGHRWEISLLQAPDTIFPSQSLKAGQAISCFFTLKLAEFIVCPQNSSRFSTLEDNISTLPVRSDVRLVPQSSEDLVYDINSAPLFNFHHYERLQQKVTYEGDLNTVDFVLISRPFKSNDDPGFSNPPHVMSHHACHFSTASTGPISWLVDGPQTLHHDFSASFCEISLKMHIYNSSGSTVFVRIDTLDSAGNGGHMNSVNVVQSATSDNRAGWHDITPVNELKVTSNVLGTQPGKALSLESVPSYIWSGSSSTNLHIDAMSSAEIPLQICVFSPGTYDLSNYVLNWKHPSNGQGDSDETKQHSGKCQGYKYYLTVLQST</sequence>
<dbReference type="GO" id="GO:1990072">
    <property type="term" value="C:TRAPPIII protein complex"/>
    <property type="evidence" value="ECO:0007669"/>
    <property type="project" value="TreeGrafter"/>
</dbReference>
<evidence type="ECO:0000259" key="2">
    <source>
        <dbReference type="Pfam" id="PF24545"/>
    </source>
</evidence>
<evidence type="ECO:0000313" key="3">
    <source>
        <dbReference type="EMBL" id="RZC21613.1"/>
    </source>
</evidence>
<accession>A0A445LEM0</accession>
<comment type="caution">
    <text evidence="3">The sequence shown here is derived from an EMBL/GenBank/DDBJ whole genome shotgun (WGS) entry which is preliminary data.</text>
</comment>
<name>A0A445LEM0_GLYSO</name>
<dbReference type="Pfam" id="PF24545">
    <property type="entry name" value="Ig_TPPC8_1st"/>
    <property type="match status" value="1"/>
</dbReference>
<protein>
    <submittedName>
        <fullName evidence="3">Trafficking protein particle complex subunit 8</fullName>
    </submittedName>
</protein>
<dbReference type="Pfam" id="PF12739">
    <property type="entry name" value="TRAPPC-Trs85"/>
    <property type="match status" value="2"/>
</dbReference>
<dbReference type="InterPro" id="IPR058541">
    <property type="entry name" value="Ig_TPPC8_1st"/>
</dbReference>
<dbReference type="SUPFAM" id="SSF48452">
    <property type="entry name" value="TPR-like"/>
    <property type="match status" value="1"/>
</dbReference>
<dbReference type="PANTHER" id="PTHR12975:SF6">
    <property type="entry name" value="TRAFFICKING PROTEIN PARTICLE COMPLEX SUBUNIT 8"/>
    <property type="match status" value="1"/>
</dbReference>
<reference evidence="3 4" key="1">
    <citation type="submission" date="2018-09" db="EMBL/GenBank/DDBJ databases">
        <title>A high-quality reference genome of wild soybean provides a powerful tool to mine soybean genomes.</title>
        <authorList>
            <person name="Xie M."/>
            <person name="Chung C.Y.L."/>
            <person name="Li M.-W."/>
            <person name="Wong F.-L."/>
            <person name="Chan T.-F."/>
            <person name="Lam H.-M."/>
        </authorList>
    </citation>
    <scope>NUCLEOTIDE SEQUENCE [LARGE SCALE GENOMIC DNA]</scope>
    <source>
        <strain evidence="4">cv. W05</strain>
        <tissue evidence="3">Hypocotyl of etiolated seedlings</tissue>
    </source>
</reference>
<dbReference type="InterPro" id="IPR057651">
    <property type="entry name" value="Ig_TPPC8_C"/>
</dbReference>
<evidence type="ECO:0000313" key="4">
    <source>
        <dbReference type="Proteomes" id="UP000289340"/>
    </source>
</evidence>
<dbReference type="Gene3D" id="1.25.40.10">
    <property type="entry name" value="Tetratricopeptide repeat domain"/>
    <property type="match status" value="1"/>
</dbReference>
<feature type="domain" description="TPPC8 first Ig-like" evidence="2">
    <location>
        <begin position="640"/>
        <end position="788"/>
    </location>
</feature>
<dbReference type="Pfam" id="PF24542">
    <property type="entry name" value="Ig_TPPC8_C"/>
    <property type="match status" value="1"/>
</dbReference>
<dbReference type="InterPro" id="IPR024420">
    <property type="entry name" value="TRAPP_III_complex_Trs85"/>
</dbReference>
<evidence type="ECO:0000259" key="1">
    <source>
        <dbReference type="Pfam" id="PF24542"/>
    </source>
</evidence>
<dbReference type="PANTHER" id="PTHR12975">
    <property type="entry name" value="TRANSPORT PROTEIN TRAPP"/>
    <property type="match status" value="1"/>
</dbReference>
<dbReference type="InterPro" id="IPR011990">
    <property type="entry name" value="TPR-like_helical_dom_sf"/>
</dbReference>